<dbReference type="EnsemblMetazoa" id="PPA09394.1">
    <property type="protein sequence ID" value="PPA09394.1"/>
    <property type="gene ID" value="WBGene00098948"/>
</dbReference>
<dbReference type="AlphaFoldDB" id="A0A454Y3J4"/>
<feature type="compositionally biased region" description="Low complexity" evidence="1">
    <location>
        <begin position="121"/>
        <end position="141"/>
    </location>
</feature>
<feature type="region of interest" description="Disordered" evidence="1">
    <location>
        <begin position="115"/>
        <end position="141"/>
    </location>
</feature>
<feature type="compositionally biased region" description="Polar residues" evidence="1">
    <location>
        <begin position="231"/>
        <end position="241"/>
    </location>
</feature>
<organism evidence="2 3">
    <name type="scientific">Pristionchus pacificus</name>
    <name type="common">Parasitic nematode worm</name>
    <dbReference type="NCBI Taxonomy" id="54126"/>
    <lineage>
        <taxon>Eukaryota</taxon>
        <taxon>Metazoa</taxon>
        <taxon>Ecdysozoa</taxon>
        <taxon>Nematoda</taxon>
        <taxon>Chromadorea</taxon>
        <taxon>Rhabditida</taxon>
        <taxon>Rhabditina</taxon>
        <taxon>Diplogasteromorpha</taxon>
        <taxon>Diplogasteroidea</taxon>
        <taxon>Neodiplogasteridae</taxon>
        <taxon>Pristionchus</taxon>
    </lineage>
</organism>
<reference evidence="2" key="2">
    <citation type="submission" date="2022-06" db="UniProtKB">
        <authorList>
            <consortium name="EnsemblMetazoa"/>
        </authorList>
    </citation>
    <scope>IDENTIFICATION</scope>
    <source>
        <strain evidence="2">PS312</strain>
    </source>
</reference>
<accession>A0A8R1U741</accession>
<proteinExistence type="predicted"/>
<gene>
    <name evidence="2" type="primary">WBGene00098948</name>
</gene>
<feature type="compositionally biased region" description="Basic and acidic residues" evidence="1">
    <location>
        <begin position="78"/>
        <end position="95"/>
    </location>
</feature>
<name>A0A454Y3J4_PRIPA</name>
<evidence type="ECO:0000313" key="3">
    <source>
        <dbReference type="Proteomes" id="UP000005239"/>
    </source>
</evidence>
<feature type="region of interest" description="Disordered" evidence="1">
    <location>
        <begin position="225"/>
        <end position="310"/>
    </location>
</feature>
<protein>
    <submittedName>
        <fullName evidence="2">Uncharacterized protein</fullName>
    </submittedName>
</protein>
<dbReference type="Proteomes" id="UP000005239">
    <property type="component" value="Unassembled WGS sequence"/>
</dbReference>
<keyword evidence="3" id="KW-1185">Reference proteome</keyword>
<feature type="region of interest" description="Disordered" evidence="1">
    <location>
        <begin position="78"/>
        <end position="98"/>
    </location>
</feature>
<accession>A0A454Y3J4</accession>
<evidence type="ECO:0000313" key="2">
    <source>
        <dbReference type="EnsemblMetazoa" id="PPA09394.1"/>
    </source>
</evidence>
<sequence length="310" mass="34342">MEHEEKKKSLFSRILARFLALFHHRRPLLPTEPSASKTPIIDGDFRQTPSPHTMSEVKMMTMKEDAEVGQKWAAAVKQEQEETERRRQQKHENFAKAKASYSDLATALPKEMSFSARLPDSDNSSVPDNDTTGTGVNGKTGTALEMKDVSKTGVSRTESSPYINLSNMASAGSYLSETVELHVKTMNEESTKAKKNVATPTTPLQLVRASPEKKGAKCTTTCQAENIPRESPSSVNRTTPKAGTVDAKKTPSPGQFGWRSKITIRRNGVPHVEPTQSELDVNIKKTSEEYVTPKPGTLDEKKSKERNKKQ</sequence>
<feature type="region of interest" description="Disordered" evidence="1">
    <location>
        <begin position="30"/>
        <end position="50"/>
    </location>
</feature>
<evidence type="ECO:0000256" key="1">
    <source>
        <dbReference type="SAM" id="MobiDB-lite"/>
    </source>
</evidence>
<reference evidence="3" key="1">
    <citation type="journal article" date="2008" name="Nat. Genet.">
        <title>The Pristionchus pacificus genome provides a unique perspective on nematode lifestyle and parasitism.</title>
        <authorList>
            <person name="Dieterich C."/>
            <person name="Clifton S.W."/>
            <person name="Schuster L.N."/>
            <person name="Chinwalla A."/>
            <person name="Delehaunty K."/>
            <person name="Dinkelacker I."/>
            <person name="Fulton L."/>
            <person name="Fulton R."/>
            <person name="Godfrey J."/>
            <person name="Minx P."/>
            <person name="Mitreva M."/>
            <person name="Roeseler W."/>
            <person name="Tian H."/>
            <person name="Witte H."/>
            <person name="Yang S.P."/>
            <person name="Wilson R.K."/>
            <person name="Sommer R.J."/>
        </authorList>
    </citation>
    <scope>NUCLEOTIDE SEQUENCE [LARGE SCALE GENOMIC DNA]</scope>
    <source>
        <strain evidence="3">PS312</strain>
    </source>
</reference>